<evidence type="ECO:0000256" key="6">
    <source>
        <dbReference type="SAM" id="Phobius"/>
    </source>
</evidence>
<feature type="transmembrane region" description="Helical" evidence="6">
    <location>
        <begin position="91"/>
        <end position="114"/>
    </location>
</feature>
<keyword evidence="4 6" id="KW-1133">Transmembrane helix</keyword>
<keyword evidence="5 6" id="KW-0472">Membrane</keyword>
<dbReference type="Gene3D" id="1.20.1740.10">
    <property type="entry name" value="Amino acid/polyamine transporter I"/>
    <property type="match status" value="1"/>
</dbReference>
<keyword evidence="2" id="KW-1003">Cell membrane</keyword>
<dbReference type="AlphaFoldDB" id="A0A2L1C890"/>
<protein>
    <submittedName>
        <fullName evidence="7">Putrescine-ornithine antiporter</fullName>
    </submittedName>
</protein>
<dbReference type="EMBL" id="CP026606">
    <property type="protein sequence ID" value="AVB75564.1"/>
    <property type="molecule type" value="Genomic_DNA"/>
</dbReference>
<evidence type="ECO:0000256" key="5">
    <source>
        <dbReference type="ARBA" id="ARBA00023136"/>
    </source>
</evidence>
<evidence type="ECO:0000313" key="7">
    <source>
        <dbReference type="EMBL" id="AVB75564.1"/>
    </source>
</evidence>
<evidence type="ECO:0000256" key="4">
    <source>
        <dbReference type="ARBA" id="ARBA00022989"/>
    </source>
</evidence>
<reference evidence="8" key="1">
    <citation type="journal article" date="2018" name="Genome Announc.">
        <title>Complete Genome Sequence of the Methanococcus maripaludis Type Strain JJ (DSM 2067), a Model for Selenoprotein Synthesis in Archaea.</title>
        <authorList>
            <person name="Poehlein A."/>
            <person name="Heym D."/>
            <person name="Quitzke V."/>
            <person name="Fersch J."/>
            <person name="Daniel R."/>
            <person name="Rother M."/>
        </authorList>
    </citation>
    <scope>NUCLEOTIDE SEQUENCE [LARGE SCALE GENOMIC DNA]</scope>
    <source>
        <strain evidence="8">DSM 2067</strain>
    </source>
</reference>
<dbReference type="PANTHER" id="PTHR42770:SF13">
    <property type="entry name" value="L-METHIONINE_BRANCHED-CHAIN AMINO ACID EXPORTER YJEH"/>
    <property type="match status" value="1"/>
</dbReference>
<sequence>MGISMSSKKLGPYTLSGLIVGPILGSGIVIIPPIVYDILKDYSIFAWVIMMTIGGVFAYFASKLCLKFPGDSGLTEVVGHSFGKSYKNLNAYYLLIAMAMAPLVVIMVAGEYLSVLFSNYSFGAEFYSAVLMLIGGIILSRNISSVGKISMLISTVISTILVVGGLFTILFYRKDALFTGTGISTIDVGYSFLIMFWSIIGWEILGNYSLEVENPEKTIPKAALVSVIAMSIVYLIVSGALQVLDIKKLGLIDPISGISLILYPLFGQYSSIILSLTITGLCLCSFLMLIGGASRLVYAQAKDGVFPKIFKYRSNTNAPLSAVLLMVFANFLTLFAVYFNLISFNEIIAAVNAFLITNIIMAAVASIKVFENVMEKGFAVFLLVSFLLMFLFSSKMVILIILAMLFGTVVYTLKNNNYGIK</sequence>
<proteinExistence type="predicted"/>
<feature type="transmembrane region" description="Helical" evidence="6">
    <location>
        <begin position="319"/>
        <end position="341"/>
    </location>
</feature>
<gene>
    <name evidence="7" type="primary">potE</name>
    <name evidence="7" type="ORF">MMJJ_01450</name>
</gene>
<keyword evidence="3 6" id="KW-0812">Transmembrane</keyword>
<dbReference type="PANTHER" id="PTHR42770">
    <property type="entry name" value="AMINO ACID TRANSPORTER-RELATED"/>
    <property type="match status" value="1"/>
</dbReference>
<evidence type="ECO:0000256" key="3">
    <source>
        <dbReference type="ARBA" id="ARBA00022692"/>
    </source>
</evidence>
<dbReference type="KEGG" id="mmad:MMJJ_01450"/>
<feature type="transmembrane region" description="Helical" evidence="6">
    <location>
        <begin position="192"/>
        <end position="210"/>
    </location>
</feature>
<dbReference type="Proteomes" id="UP000239462">
    <property type="component" value="Chromosome"/>
</dbReference>
<feature type="transmembrane region" description="Helical" evidence="6">
    <location>
        <begin position="120"/>
        <end position="139"/>
    </location>
</feature>
<accession>A0A2L1C890</accession>
<organism evidence="7 8">
    <name type="scientific">Methanococcus maripaludis</name>
    <name type="common">Methanococcus deltae</name>
    <dbReference type="NCBI Taxonomy" id="39152"/>
    <lineage>
        <taxon>Archaea</taxon>
        <taxon>Methanobacteriati</taxon>
        <taxon>Methanobacteriota</taxon>
        <taxon>Methanomada group</taxon>
        <taxon>Methanococci</taxon>
        <taxon>Methanococcales</taxon>
        <taxon>Methanococcaceae</taxon>
        <taxon>Methanococcus</taxon>
    </lineage>
</organism>
<feature type="transmembrane region" description="Helical" evidence="6">
    <location>
        <begin position="272"/>
        <end position="298"/>
    </location>
</feature>
<comment type="subcellular location">
    <subcellularLocation>
        <location evidence="1">Cell membrane</location>
        <topology evidence="1">Multi-pass membrane protein</topology>
    </subcellularLocation>
</comment>
<dbReference type="PIRSF" id="PIRSF006060">
    <property type="entry name" value="AA_transporter"/>
    <property type="match status" value="1"/>
</dbReference>
<feature type="transmembrane region" description="Helical" evidence="6">
    <location>
        <begin position="42"/>
        <end position="61"/>
    </location>
</feature>
<name>A0A2L1C890_METMI</name>
<feature type="transmembrane region" description="Helical" evidence="6">
    <location>
        <begin position="151"/>
        <end position="172"/>
    </location>
</feature>
<feature type="transmembrane region" description="Helical" evidence="6">
    <location>
        <begin position="222"/>
        <end position="244"/>
    </location>
</feature>
<dbReference type="Pfam" id="PF13520">
    <property type="entry name" value="AA_permease_2"/>
    <property type="match status" value="1"/>
</dbReference>
<dbReference type="GO" id="GO:0005886">
    <property type="term" value="C:plasma membrane"/>
    <property type="evidence" value="ECO:0007669"/>
    <property type="project" value="UniProtKB-SubCell"/>
</dbReference>
<evidence type="ECO:0000256" key="2">
    <source>
        <dbReference type="ARBA" id="ARBA00022475"/>
    </source>
</evidence>
<feature type="transmembrane region" description="Helical" evidence="6">
    <location>
        <begin position="379"/>
        <end position="406"/>
    </location>
</feature>
<dbReference type="InterPro" id="IPR050367">
    <property type="entry name" value="APC_superfamily"/>
</dbReference>
<evidence type="ECO:0000256" key="1">
    <source>
        <dbReference type="ARBA" id="ARBA00004651"/>
    </source>
</evidence>
<evidence type="ECO:0000313" key="8">
    <source>
        <dbReference type="Proteomes" id="UP000239462"/>
    </source>
</evidence>
<dbReference type="InterPro" id="IPR002293">
    <property type="entry name" value="AA/rel_permease1"/>
</dbReference>
<dbReference type="GO" id="GO:0022857">
    <property type="term" value="F:transmembrane transporter activity"/>
    <property type="evidence" value="ECO:0007669"/>
    <property type="project" value="InterPro"/>
</dbReference>
<feature type="transmembrane region" description="Helical" evidence="6">
    <location>
        <begin position="12"/>
        <end position="36"/>
    </location>
</feature>
<feature type="transmembrane region" description="Helical" evidence="6">
    <location>
        <begin position="347"/>
        <end position="367"/>
    </location>
</feature>